<evidence type="ECO:0000259" key="2">
    <source>
        <dbReference type="Pfam" id="PF01227"/>
    </source>
</evidence>
<reference evidence="3" key="1">
    <citation type="journal article" date="2014" name="Front. Microbiol.">
        <title>High frequency of phylogenetically diverse reductive dehalogenase-homologous genes in deep subseafloor sedimentary metagenomes.</title>
        <authorList>
            <person name="Kawai M."/>
            <person name="Futagami T."/>
            <person name="Toyoda A."/>
            <person name="Takaki Y."/>
            <person name="Nishi S."/>
            <person name="Hori S."/>
            <person name="Arai W."/>
            <person name="Tsubouchi T."/>
            <person name="Morono Y."/>
            <person name="Uchiyama I."/>
            <person name="Ito T."/>
            <person name="Fujiyama A."/>
            <person name="Inagaki F."/>
            <person name="Takami H."/>
        </authorList>
    </citation>
    <scope>NUCLEOTIDE SEQUENCE</scope>
    <source>
        <strain evidence="3">Expedition CK06-06</strain>
    </source>
</reference>
<gene>
    <name evidence="3" type="ORF">S01H1_63761</name>
</gene>
<protein>
    <recommendedName>
        <fullName evidence="2">GTP cyclohydrolase I domain-containing protein</fullName>
    </recommendedName>
</protein>
<dbReference type="SUPFAM" id="SSF55620">
    <property type="entry name" value="Tetrahydrobiopterin biosynthesis enzymes-like"/>
    <property type="match status" value="1"/>
</dbReference>
<evidence type="ECO:0000256" key="1">
    <source>
        <dbReference type="ARBA" id="ARBA00022563"/>
    </source>
</evidence>
<feature type="non-terminal residue" evidence="3">
    <location>
        <position position="52"/>
    </location>
</feature>
<dbReference type="InterPro" id="IPR020602">
    <property type="entry name" value="GTP_CycHdrlase_I_dom"/>
</dbReference>
<accession>X0XS54</accession>
<dbReference type="Gene3D" id="1.10.286.10">
    <property type="match status" value="1"/>
</dbReference>
<keyword evidence="1" id="KW-0554">One-carbon metabolism</keyword>
<dbReference type="EMBL" id="BARS01041984">
    <property type="protein sequence ID" value="GAG38172.1"/>
    <property type="molecule type" value="Genomic_DNA"/>
</dbReference>
<organism evidence="3">
    <name type="scientific">marine sediment metagenome</name>
    <dbReference type="NCBI Taxonomy" id="412755"/>
    <lineage>
        <taxon>unclassified sequences</taxon>
        <taxon>metagenomes</taxon>
        <taxon>ecological metagenomes</taxon>
    </lineage>
</organism>
<dbReference type="InterPro" id="IPR043134">
    <property type="entry name" value="GTP-CH-I_N"/>
</dbReference>
<dbReference type="FunFam" id="1.10.286.10:FF:000001">
    <property type="entry name" value="GTP cyclohydrolase 1"/>
    <property type="match status" value="1"/>
</dbReference>
<dbReference type="AlphaFoldDB" id="X0XS54"/>
<sequence>MCSEERANIDTKRIEKAVREILEAVGEDIGREGLRHTPRRVASMYAELLAGT</sequence>
<proteinExistence type="predicted"/>
<dbReference type="Pfam" id="PF01227">
    <property type="entry name" value="GTP_cyclohydroI"/>
    <property type="match status" value="1"/>
</dbReference>
<name>X0XS54_9ZZZZ</name>
<feature type="domain" description="GTP cyclohydrolase I" evidence="2">
    <location>
        <begin position="14"/>
        <end position="51"/>
    </location>
</feature>
<evidence type="ECO:0000313" key="3">
    <source>
        <dbReference type="EMBL" id="GAG38172.1"/>
    </source>
</evidence>
<dbReference type="GO" id="GO:0006730">
    <property type="term" value="P:one-carbon metabolic process"/>
    <property type="evidence" value="ECO:0007669"/>
    <property type="project" value="UniProtKB-KW"/>
</dbReference>
<comment type="caution">
    <text evidence="3">The sequence shown here is derived from an EMBL/GenBank/DDBJ whole genome shotgun (WGS) entry which is preliminary data.</text>
</comment>